<evidence type="ECO:0000313" key="2">
    <source>
        <dbReference type="Proteomes" id="UP000734854"/>
    </source>
</evidence>
<organism evidence="1 2">
    <name type="scientific">Zingiber officinale</name>
    <name type="common">Ginger</name>
    <name type="synonym">Amomum zingiber</name>
    <dbReference type="NCBI Taxonomy" id="94328"/>
    <lineage>
        <taxon>Eukaryota</taxon>
        <taxon>Viridiplantae</taxon>
        <taxon>Streptophyta</taxon>
        <taxon>Embryophyta</taxon>
        <taxon>Tracheophyta</taxon>
        <taxon>Spermatophyta</taxon>
        <taxon>Magnoliopsida</taxon>
        <taxon>Liliopsida</taxon>
        <taxon>Zingiberales</taxon>
        <taxon>Zingiberaceae</taxon>
        <taxon>Zingiber</taxon>
    </lineage>
</organism>
<dbReference type="Proteomes" id="UP000734854">
    <property type="component" value="Unassembled WGS sequence"/>
</dbReference>
<keyword evidence="2" id="KW-1185">Reference proteome</keyword>
<comment type="caution">
    <text evidence="1">The sequence shown here is derived from an EMBL/GenBank/DDBJ whole genome shotgun (WGS) entry which is preliminary data.</text>
</comment>
<reference evidence="1 2" key="1">
    <citation type="submission" date="2020-08" db="EMBL/GenBank/DDBJ databases">
        <title>Plant Genome Project.</title>
        <authorList>
            <person name="Zhang R.-G."/>
        </authorList>
    </citation>
    <scope>NUCLEOTIDE SEQUENCE [LARGE SCALE GENOMIC DNA]</scope>
    <source>
        <tissue evidence="1">Rhizome</tissue>
    </source>
</reference>
<accession>A0A8J5LZW2</accession>
<name>A0A8J5LZW2_ZINOF</name>
<protein>
    <submittedName>
        <fullName evidence="1">Uncharacterized protein</fullName>
    </submittedName>
</protein>
<dbReference type="AlphaFoldDB" id="A0A8J5LZW2"/>
<proteinExistence type="predicted"/>
<gene>
    <name evidence="1" type="ORF">ZIOFF_011701</name>
</gene>
<dbReference type="EMBL" id="JACMSC010000003">
    <property type="protein sequence ID" value="KAG6529502.1"/>
    <property type="molecule type" value="Genomic_DNA"/>
</dbReference>
<sequence length="71" mass="7794">MVLKDISFGNVARSNDPLPGSKLCGYKKKNLDGLHFGTVRCLELHNLTDWDKTAELVAEEKVLSDSSSDGE</sequence>
<evidence type="ECO:0000313" key="1">
    <source>
        <dbReference type="EMBL" id="KAG6529502.1"/>
    </source>
</evidence>